<keyword evidence="5 7" id="KW-0472">Membrane</keyword>
<feature type="transmembrane region" description="Helical" evidence="7">
    <location>
        <begin position="178"/>
        <end position="205"/>
    </location>
</feature>
<proteinExistence type="inferred from homology"/>
<feature type="compositionally biased region" description="Basic and acidic residues" evidence="6">
    <location>
        <begin position="307"/>
        <end position="321"/>
    </location>
</feature>
<feature type="region of interest" description="Disordered" evidence="6">
    <location>
        <begin position="307"/>
        <end position="331"/>
    </location>
</feature>
<evidence type="ECO:0000313" key="9">
    <source>
        <dbReference type="Proteomes" id="UP000192257"/>
    </source>
</evidence>
<sequence>MAYEDGMSSSKRNSVFAPGVLVRLQYACYLFVGLVVTMLLRGSLQGVFSRVSILEKGCEYAASGDTNYCTGEVLVYRVSFALMLFFLLHWLSVSDLTCCIESEARAEFQKRFFFAKSIILVLLFIITFWIPNSFFSVYAYVCMFASAIFLLVNVVFLVDFSYQWSDDWGQRAEHSGKWMWYLLAIALLSYLGGIAMSVVSFVMYVPHSDCNYNAFALSSVLVSGLVYTVLSVWVPHGSVVPSGIVFLYTSSMMFVTLRTDTNPHCNRLAQTPGRPAPILQMILASVVSGAALGYSVVSAGGNRDALRLGRSHEDGDGSVSDHEDEEDPDESGHLGRYMFLHATMMLGSMYLAMLATGWHVSGAGTDTMLGSINVAFWVRSTTVWMAVLLYIWSLLAPYYCCRDRDFGFAVDDW</sequence>
<evidence type="ECO:0000256" key="3">
    <source>
        <dbReference type="ARBA" id="ARBA00022692"/>
    </source>
</evidence>
<feature type="transmembrane region" description="Helical" evidence="7">
    <location>
        <begin position="112"/>
        <end position="130"/>
    </location>
</feature>
<feature type="transmembrane region" description="Helical" evidence="7">
    <location>
        <begin position="239"/>
        <end position="257"/>
    </location>
</feature>
<keyword evidence="4 7" id="KW-1133">Transmembrane helix</keyword>
<feature type="transmembrane region" description="Helical" evidence="7">
    <location>
        <begin position="74"/>
        <end position="92"/>
    </location>
</feature>
<protein>
    <submittedName>
        <fullName evidence="8">Putative serine incorporator</fullName>
    </submittedName>
</protein>
<dbReference type="PANTHER" id="PTHR10383:SF9">
    <property type="entry name" value="SERINE INCORPORATOR, ISOFORM F"/>
    <property type="match status" value="1"/>
</dbReference>
<feature type="transmembrane region" description="Helical" evidence="7">
    <location>
        <begin position="278"/>
        <end position="297"/>
    </location>
</feature>
<keyword evidence="9" id="KW-1185">Reference proteome</keyword>
<keyword evidence="3 7" id="KW-0812">Transmembrane</keyword>
<reference evidence="8 9" key="1">
    <citation type="submission" date="2017-03" db="EMBL/GenBank/DDBJ databases">
        <title>An alternative strategy for trypanosome survival in the mammalian bloodstream revealed through genome and transcriptome analysis of the ubiquitous bovine parasite Trypanosoma (Megatrypanum) theileri.</title>
        <authorList>
            <person name="Kelly S."/>
            <person name="Ivens A."/>
            <person name="Mott A."/>
            <person name="O'Neill E."/>
            <person name="Emms D."/>
            <person name="Macleod O."/>
            <person name="Voorheis P."/>
            <person name="Matthews J."/>
            <person name="Matthews K."/>
            <person name="Carrington M."/>
        </authorList>
    </citation>
    <scope>NUCLEOTIDE SEQUENCE [LARGE SCALE GENOMIC DNA]</scope>
    <source>
        <strain evidence="8">Edinburgh</strain>
    </source>
</reference>
<name>A0A1X0NWP2_9TRYP</name>
<dbReference type="GeneID" id="39985820"/>
<dbReference type="AlphaFoldDB" id="A0A1X0NWP2"/>
<dbReference type="RefSeq" id="XP_028882596.1">
    <property type="nucleotide sequence ID" value="XM_029026040.1"/>
</dbReference>
<feature type="transmembrane region" description="Helical" evidence="7">
    <location>
        <begin position="372"/>
        <end position="395"/>
    </location>
</feature>
<comment type="caution">
    <text evidence="8">The sequence shown here is derived from an EMBL/GenBank/DDBJ whole genome shotgun (WGS) entry which is preliminary data.</text>
</comment>
<comment type="similarity">
    <text evidence="2">Belongs to the TDE1 family.</text>
</comment>
<evidence type="ECO:0000256" key="1">
    <source>
        <dbReference type="ARBA" id="ARBA00004141"/>
    </source>
</evidence>
<evidence type="ECO:0000256" key="4">
    <source>
        <dbReference type="ARBA" id="ARBA00022989"/>
    </source>
</evidence>
<evidence type="ECO:0000256" key="6">
    <source>
        <dbReference type="SAM" id="MobiDB-lite"/>
    </source>
</evidence>
<dbReference type="GO" id="GO:0016020">
    <property type="term" value="C:membrane"/>
    <property type="evidence" value="ECO:0007669"/>
    <property type="project" value="UniProtKB-SubCell"/>
</dbReference>
<dbReference type="Proteomes" id="UP000192257">
    <property type="component" value="Unassembled WGS sequence"/>
</dbReference>
<evidence type="ECO:0000313" key="8">
    <source>
        <dbReference type="EMBL" id="ORC88530.1"/>
    </source>
</evidence>
<dbReference type="STRING" id="67003.A0A1X0NWP2"/>
<evidence type="ECO:0000256" key="5">
    <source>
        <dbReference type="ARBA" id="ARBA00023136"/>
    </source>
</evidence>
<comment type="subcellular location">
    <subcellularLocation>
        <location evidence="1">Membrane</location>
        <topology evidence="1">Multi-pass membrane protein</topology>
    </subcellularLocation>
</comment>
<accession>A0A1X0NWP2</accession>
<feature type="transmembrane region" description="Helical" evidence="7">
    <location>
        <begin position="338"/>
        <end position="360"/>
    </location>
</feature>
<feature type="transmembrane region" description="Helical" evidence="7">
    <location>
        <begin position="20"/>
        <end position="40"/>
    </location>
</feature>
<organism evidence="8 9">
    <name type="scientific">Trypanosoma theileri</name>
    <dbReference type="NCBI Taxonomy" id="67003"/>
    <lineage>
        <taxon>Eukaryota</taxon>
        <taxon>Discoba</taxon>
        <taxon>Euglenozoa</taxon>
        <taxon>Kinetoplastea</taxon>
        <taxon>Metakinetoplastina</taxon>
        <taxon>Trypanosomatida</taxon>
        <taxon>Trypanosomatidae</taxon>
        <taxon>Trypanosoma</taxon>
    </lineage>
</organism>
<dbReference type="PANTHER" id="PTHR10383">
    <property type="entry name" value="SERINE INCORPORATOR"/>
    <property type="match status" value="1"/>
</dbReference>
<evidence type="ECO:0000256" key="2">
    <source>
        <dbReference type="ARBA" id="ARBA00006665"/>
    </source>
</evidence>
<dbReference type="InterPro" id="IPR005016">
    <property type="entry name" value="TDE1/TMS"/>
</dbReference>
<dbReference type="Pfam" id="PF03348">
    <property type="entry name" value="Serinc"/>
    <property type="match status" value="1"/>
</dbReference>
<feature type="transmembrane region" description="Helical" evidence="7">
    <location>
        <begin position="212"/>
        <end position="233"/>
    </location>
</feature>
<gene>
    <name evidence="8" type="ORF">TM35_000161680</name>
</gene>
<feature type="transmembrane region" description="Helical" evidence="7">
    <location>
        <begin position="137"/>
        <end position="158"/>
    </location>
</feature>
<dbReference type="VEuPathDB" id="TriTrypDB:TM35_000161680"/>
<dbReference type="OrthoDB" id="5963193at2759"/>
<evidence type="ECO:0000256" key="7">
    <source>
        <dbReference type="SAM" id="Phobius"/>
    </source>
</evidence>
<dbReference type="EMBL" id="NBCO01000016">
    <property type="protein sequence ID" value="ORC88530.1"/>
    <property type="molecule type" value="Genomic_DNA"/>
</dbReference>